<protein>
    <submittedName>
        <fullName evidence="1">Uncharacterized protein</fullName>
    </submittedName>
</protein>
<dbReference type="Gene3D" id="3.40.50.150">
    <property type="entry name" value="Vaccinia Virus protein VP39"/>
    <property type="match status" value="1"/>
</dbReference>
<dbReference type="PaxDb" id="2903-EOD27003"/>
<dbReference type="HOGENOM" id="CLU_1736272_0_0_1"/>
<dbReference type="AlphaFoldDB" id="A0A0D3JU18"/>
<dbReference type="KEGG" id="ehx:EMIHUDRAFT_254362"/>
<dbReference type="EnsemblProtists" id="EOD27003">
    <property type="protein sequence ID" value="EOD27003"/>
    <property type="gene ID" value="EMIHUDRAFT_254362"/>
</dbReference>
<evidence type="ECO:0000313" key="1">
    <source>
        <dbReference type="EnsemblProtists" id="EOD27003"/>
    </source>
</evidence>
<dbReference type="RefSeq" id="XP_005779432.1">
    <property type="nucleotide sequence ID" value="XM_005779375.1"/>
</dbReference>
<dbReference type="Proteomes" id="UP000013827">
    <property type="component" value="Unassembled WGS sequence"/>
</dbReference>
<dbReference type="eggNOG" id="ENOG502SR7U">
    <property type="taxonomic scope" value="Eukaryota"/>
</dbReference>
<dbReference type="GeneID" id="17272550"/>
<keyword evidence="2" id="KW-1185">Reference proteome</keyword>
<name>A0A0D3JU18_EMIH1</name>
<sequence>MHSGLHTGGHYVTERVKNAVDGCVNVFVDAGASIGVHTRFLFEPAFYNDSKFVAVFDRVFGVDRNLTCSLGFEPNPIHKARHEKMQRVYARMGWRYTFFPMALGTASEELVFHENGDFEDNGKDNEYWGFGVTNFNEAFRGASNRTGQNPT</sequence>
<reference evidence="2" key="1">
    <citation type="journal article" date="2013" name="Nature">
        <title>Pan genome of the phytoplankton Emiliania underpins its global distribution.</title>
        <authorList>
            <person name="Read B.A."/>
            <person name="Kegel J."/>
            <person name="Klute M.J."/>
            <person name="Kuo A."/>
            <person name="Lefebvre S.C."/>
            <person name="Maumus F."/>
            <person name="Mayer C."/>
            <person name="Miller J."/>
            <person name="Monier A."/>
            <person name="Salamov A."/>
            <person name="Young J."/>
            <person name="Aguilar M."/>
            <person name="Claverie J.M."/>
            <person name="Frickenhaus S."/>
            <person name="Gonzalez K."/>
            <person name="Herman E.K."/>
            <person name="Lin Y.C."/>
            <person name="Napier J."/>
            <person name="Ogata H."/>
            <person name="Sarno A.F."/>
            <person name="Shmutz J."/>
            <person name="Schroeder D."/>
            <person name="de Vargas C."/>
            <person name="Verret F."/>
            <person name="von Dassow P."/>
            <person name="Valentin K."/>
            <person name="Van de Peer Y."/>
            <person name="Wheeler G."/>
            <person name="Dacks J.B."/>
            <person name="Delwiche C.F."/>
            <person name="Dyhrman S.T."/>
            <person name="Glockner G."/>
            <person name="John U."/>
            <person name="Richards T."/>
            <person name="Worden A.Z."/>
            <person name="Zhang X."/>
            <person name="Grigoriev I.V."/>
            <person name="Allen A.E."/>
            <person name="Bidle K."/>
            <person name="Borodovsky M."/>
            <person name="Bowler C."/>
            <person name="Brownlee C."/>
            <person name="Cock J.M."/>
            <person name="Elias M."/>
            <person name="Gladyshev V.N."/>
            <person name="Groth M."/>
            <person name="Guda C."/>
            <person name="Hadaegh A."/>
            <person name="Iglesias-Rodriguez M.D."/>
            <person name="Jenkins J."/>
            <person name="Jones B.M."/>
            <person name="Lawson T."/>
            <person name="Leese F."/>
            <person name="Lindquist E."/>
            <person name="Lobanov A."/>
            <person name="Lomsadze A."/>
            <person name="Malik S.B."/>
            <person name="Marsh M.E."/>
            <person name="Mackinder L."/>
            <person name="Mock T."/>
            <person name="Mueller-Roeber B."/>
            <person name="Pagarete A."/>
            <person name="Parker M."/>
            <person name="Probert I."/>
            <person name="Quesneville H."/>
            <person name="Raines C."/>
            <person name="Rensing S.A."/>
            <person name="Riano-Pachon D.M."/>
            <person name="Richier S."/>
            <person name="Rokitta S."/>
            <person name="Shiraiwa Y."/>
            <person name="Soanes D.M."/>
            <person name="van der Giezen M."/>
            <person name="Wahlund T.M."/>
            <person name="Williams B."/>
            <person name="Wilson W."/>
            <person name="Wolfe G."/>
            <person name="Wurch L.L."/>
        </authorList>
    </citation>
    <scope>NUCLEOTIDE SEQUENCE</scope>
</reference>
<proteinExistence type="predicted"/>
<reference evidence="1" key="2">
    <citation type="submission" date="2024-10" db="UniProtKB">
        <authorList>
            <consortium name="EnsemblProtists"/>
        </authorList>
    </citation>
    <scope>IDENTIFICATION</scope>
</reference>
<evidence type="ECO:0000313" key="2">
    <source>
        <dbReference type="Proteomes" id="UP000013827"/>
    </source>
</evidence>
<dbReference type="InterPro" id="IPR029063">
    <property type="entry name" value="SAM-dependent_MTases_sf"/>
</dbReference>
<accession>A0A0D3JU18</accession>
<organism evidence="1 2">
    <name type="scientific">Emiliania huxleyi (strain CCMP1516)</name>
    <dbReference type="NCBI Taxonomy" id="280463"/>
    <lineage>
        <taxon>Eukaryota</taxon>
        <taxon>Haptista</taxon>
        <taxon>Haptophyta</taxon>
        <taxon>Prymnesiophyceae</taxon>
        <taxon>Isochrysidales</taxon>
        <taxon>Noelaerhabdaceae</taxon>
        <taxon>Emiliania</taxon>
    </lineage>
</organism>